<keyword evidence="1" id="KW-1133">Transmembrane helix</keyword>
<organism evidence="2 3">
    <name type="scientific">Mesomycoplasma hyopneumoniae</name>
    <name type="common">Mycoplasma hyopneumoniae</name>
    <dbReference type="NCBI Taxonomy" id="2099"/>
    <lineage>
        <taxon>Bacteria</taxon>
        <taxon>Bacillati</taxon>
        <taxon>Mycoplasmatota</taxon>
        <taxon>Mycoplasmoidales</taxon>
        <taxon>Metamycoplasmataceae</taxon>
        <taxon>Mesomycoplasma</taxon>
    </lineage>
</organism>
<protein>
    <submittedName>
        <fullName evidence="2">Uncharacterized protein</fullName>
    </submittedName>
</protein>
<name>A0A223M8R0_MESHO</name>
<evidence type="ECO:0000313" key="2">
    <source>
        <dbReference type="EMBL" id="ASU13923.1"/>
    </source>
</evidence>
<reference evidence="2 3" key="1">
    <citation type="submission" date="2017-08" db="EMBL/GenBank/DDBJ databases">
        <title>The complete genome sequence of a Mycoplasma hyopneumoniae isolate in Korea.</title>
        <authorList>
            <person name="Han J."/>
            <person name="Lee N."/>
        </authorList>
    </citation>
    <scope>NUCLEOTIDE SEQUENCE [LARGE SCALE GENOMIC DNA]</scope>
    <source>
        <strain evidence="2 3">KM014</strain>
    </source>
</reference>
<feature type="transmembrane region" description="Helical" evidence="1">
    <location>
        <begin position="21"/>
        <end position="43"/>
    </location>
</feature>
<proteinExistence type="predicted"/>
<keyword evidence="1" id="KW-0472">Membrane</keyword>
<gene>
    <name evidence="2" type="ORF">CIB43_00006</name>
</gene>
<keyword evidence="1" id="KW-0812">Transmembrane</keyword>
<sequence length="62" mass="7134">MKKQVQNKPIQKIKVMFFKNFSIADLLVLFAIIIFCLICGFAINSELHFLSKIAIVLILFAF</sequence>
<accession>A0A223M8R0</accession>
<evidence type="ECO:0000256" key="1">
    <source>
        <dbReference type="SAM" id="Phobius"/>
    </source>
</evidence>
<dbReference type="EMBL" id="CP022714">
    <property type="protein sequence ID" value="ASU13923.1"/>
    <property type="molecule type" value="Genomic_DNA"/>
</dbReference>
<dbReference type="AlphaFoldDB" id="A0A223M8R0"/>
<evidence type="ECO:0000313" key="3">
    <source>
        <dbReference type="Proteomes" id="UP000215452"/>
    </source>
</evidence>
<dbReference type="Proteomes" id="UP000215452">
    <property type="component" value="Chromosome"/>
</dbReference>